<dbReference type="InterPro" id="IPR036388">
    <property type="entry name" value="WH-like_DNA-bd_sf"/>
</dbReference>
<gene>
    <name evidence="5" type="ORF">QE109_13070</name>
</gene>
<dbReference type="SUPFAM" id="SSF46785">
    <property type="entry name" value="Winged helix' DNA-binding domain"/>
    <property type="match status" value="1"/>
</dbReference>
<keyword evidence="3" id="KW-0804">Transcription</keyword>
<organism evidence="5 6">
    <name type="scientific">Fusibacter bizertensis</name>
    <dbReference type="NCBI Taxonomy" id="1488331"/>
    <lineage>
        <taxon>Bacteria</taxon>
        <taxon>Bacillati</taxon>
        <taxon>Bacillota</taxon>
        <taxon>Clostridia</taxon>
        <taxon>Eubacteriales</taxon>
        <taxon>Eubacteriales Family XII. Incertae Sedis</taxon>
        <taxon>Fusibacter</taxon>
    </lineage>
</organism>
<evidence type="ECO:0000313" key="5">
    <source>
        <dbReference type="EMBL" id="MDH8679085.1"/>
    </source>
</evidence>
<protein>
    <submittedName>
        <fullName evidence="5">MarR family transcriptional regulator</fullName>
    </submittedName>
</protein>
<keyword evidence="6" id="KW-1185">Reference proteome</keyword>
<accession>A0ABT6NF83</accession>
<dbReference type="Pfam" id="PF12802">
    <property type="entry name" value="MarR_2"/>
    <property type="match status" value="1"/>
</dbReference>
<dbReference type="Gene3D" id="1.10.10.10">
    <property type="entry name" value="Winged helix-like DNA-binding domain superfamily/Winged helix DNA-binding domain"/>
    <property type="match status" value="1"/>
</dbReference>
<evidence type="ECO:0000256" key="3">
    <source>
        <dbReference type="ARBA" id="ARBA00023163"/>
    </source>
</evidence>
<evidence type="ECO:0000259" key="4">
    <source>
        <dbReference type="SMART" id="SM00347"/>
    </source>
</evidence>
<dbReference type="InterPro" id="IPR036390">
    <property type="entry name" value="WH_DNA-bd_sf"/>
</dbReference>
<keyword evidence="2" id="KW-0238">DNA-binding</keyword>
<evidence type="ECO:0000256" key="1">
    <source>
        <dbReference type="ARBA" id="ARBA00023015"/>
    </source>
</evidence>
<name>A0ABT6NF83_9FIRM</name>
<dbReference type="InterPro" id="IPR000835">
    <property type="entry name" value="HTH_MarR-typ"/>
</dbReference>
<dbReference type="PANTHER" id="PTHR42756:SF1">
    <property type="entry name" value="TRANSCRIPTIONAL REPRESSOR OF EMRAB OPERON"/>
    <property type="match status" value="1"/>
</dbReference>
<evidence type="ECO:0000256" key="2">
    <source>
        <dbReference type="ARBA" id="ARBA00023125"/>
    </source>
</evidence>
<dbReference type="EMBL" id="JARYZI010000009">
    <property type="protein sequence ID" value="MDH8679085.1"/>
    <property type="molecule type" value="Genomic_DNA"/>
</dbReference>
<dbReference type="PANTHER" id="PTHR42756">
    <property type="entry name" value="TRANSCRIPTIONAL REGULATOR, MARR"/>
    <property type="match status" value="1"/>
</dbReference>
<dbReference type="Proteomes" id="UP001158045">
    <property type="component" value="Unassembled WGS sequence"/>
</dbReference>
<proteinExistence type="predicted"/>
<sequence length="139" mass="16130">MNKTDQLGDLLFNINKEIKTKIERDLKPYGIGMGQLQILMLFYANPHKTFSQNEISTTLNVDKGNISRSVVKLVEHDYIMRHSESLREYQLAKKGIEFKSELMSKFIKLNNIMTLDLDSKELNQVILTLKKIALNLEEK</sequence>
<dbReference type="RefSeq" id="WP_281094981.1">
    <property type="nucleotide sequence ID" value="NZ_JARYZI010000009.1"/>
</dbReference>
<dbReference type="SMART" id="SM00347">
    <property type="entry name" value="HTH_MARR"/>
    <property type="match status" value="1"/>
</dbReference>
<reference evidence="5 6" key="1">
    <citation type="submission" date="2023-04" db="EMBL/GenBank/DDBJ databases">
        <title>Fusibacter bizertensis strain WBS, isolated from littoral bottom sediments of the Arctic seas - biochemical and genomic analysis.</title>
        <authorList>
            <person name="Brioukhanov A.L."/>
        </authorList>
    </citation>
    <scope>NUCLEOTIDE SEQUENCE [LARGE SCALE GENOMIC DNA]</scope>
    <source>
        <strain evidence="5 6">WBS</strain>
    </source>
</reference>
<keyword evidence="1" id="KW-0805">Transcription regulation</keyword>
<feature type="domain" description="HTH marR-type" evidence="4">
    <location>
        <begin position="24"/>
        <end position="122"/>
    </location>
</feature>
<evidence type="ECO:0000313" key="6">
    <source>
        <dbReference type="Proteomes" id="UP001158045"/>
    </source>
</evidence>
<comment type="caution">
    <text evidence="5">The sequence shown here is derived from an EMBL/GenBank/DDBJ whole genome shotgun (WGS) entry which is preliminary data.</text>
</comment>